<keyword evidence="3" id="KW-1185">Reference proteome</keyword>
<protein>
    <submittedName>
        <fullName evidence="2">Uncharacterized protein</fullName>
    </submittedName>
</protein>
<feature type="transmembrane region" description="Helical" evidence="1">
    <location>
        <begin position="16"/>
        <end position="36"/>
    </location>
</feature>
<proteinExistence type="predicted"/>
<gene>
    <name evidence="2" type="ORF">HMPREF9473_03420</name>
</gene>
<dbReference type="PATRIC" id="fig|742737.3.peg.3398"/>
<evidence type="ECO:0000313" key="2">
    <source>
        <dbReference type="EMBL" id="EHI58727.1"/>
    </source>
</evidence>
<name>G5IIU2_9FIRM</name>
<sequence length="63" mass="7012">MSHFRLHSKTKGKDRLGYLMIGIVCVLAVGGIGYAAHSIGTASAKSREKIRSIRRRNWRVPFG</sequence>
<dbReference type="AlphaFoldDB" id="G5IIU2"/>
<dbReference type="Proteomes" id="UP000005384">
    <property type="component" value="Unassembled WGS sequence"/>
</dbReference>
<keyword evidence="1" id="KW-1133">Transmembrane helix</keyword>
<comment type="caution">
    <text evidence="2">The sequence shown here is derived from an EMBL/GenBank/DDBJ whole genome shotgun (WGS) entry which is preliminary data.</text>
</comment>
<keyword evidence="1" id="KW-0812">Transmembrane</keyword>
<dbReference type="RefSeq" id="WP_006781403.1">
    <property type="nucleotide sequence ID" value="NZ_JH379028.1"/>
</dbReference>
<keyword evidence="1" id="KW-0472">Membrane</keyword>
<evidence type="ECO:0000313" key="3">
    <source>
        <dbReference type="Proteomes" id="UP000005384"/>
    </source>
</evidence>
<dbReference type="EMBL" id="ADLN01000092">
    <property type="protein sequence ID" value="EHI58727.1"/>
    <property type="molecule type" value="Genomic_DNA"/>
</dbReference>
<accession>G5IIU2</accession>
<dbReference type="HOGENOM" id="CLU_2879780_0_0_9"/>
<organism evidence="2 3">
    <name type="scientific">Hungatella hathewayi WAL-18680</name>
    <dbReference type="NCBI Taxonomy" id="742737"/>
    <lineage>
        <taxon>Bacteria</taxon>
        <taxon>Bacillati</taxon>
        <taxon>Bacillota</taxon>
        <taxon>Clostridia</taxon>
        <taxon>Lachnospirales</taxon>
        <taxon>Lachnospiraceae</taxon>
        <taxon>Hungatella</taxon>
    </lineage>
</organism>
<evidence type="ECO:0000256" key="1">
    <source>
        <dbReference type="SAM" id="Phobius"/>
    </source>
</evidence>
<reference evidence="2 3" key="1">
    <citation type="submission" date="2011-08" db="EMBL/GenBank/DDBJ databases">
        <title>The Genome Sequence of Clostridium hathewayi WAL-18680.</title>
        <authorList>
            <consortium name="The Broad Institute Genome Sequencing Platform"/>
            <person name="Earl A."/>
            <person name="Ward D."/>
            <person name="Feldgarden M."/>
            <person name="Gevers D."/>
            <person name="Finegold S.M."/>
            <person name="Summanen P.H."/>
            <person name="Molitoris D.R."/>
            <person name="Song M."/>
            <person name="Daigneault M."/>
            <person name="Allen-Vercoe E."/>
            <person name="Young S.K."/>
            <person name="Zeng Q."/>
            <person name="Gargeya S."/>
            <person name="Fitzgerald M."/>
            <person name="Haas B."/>
            <person name="Abouelleil A."/>
            <person name="Alvarado L."/>
            <person name="Arachchi H.M."/>
            <person name="Berlin A."/>
            <person name="Brown A."/>
            <person name="Chapman S.B."/>
            <person name="Chen Z."/>
            <person name="Dunbar C."/>
            <person name="Freedman E."/>
            <person name="Gearin G."/>
            <person name="Gellesch M."/>
            <person name="Goldberg J."/>
            <person name="Griggs A."/>
            <person name="Gujja S."/>
            <person name="Heiman D."/>
            <person name="Howarth C."/>
            <person name="Larson L."/>
            <person name="Lui A."/>
            <person name="MacDonald P.J.P."/>
            <person name="Montmayeur A."/>
            <person name="Murphy C."/>
            <person name="Neiman D."/>
            <person name="Pearson M."/>
            <person name="Priest M."/>
            <person name="Roberts A."/>
            <person name="Saif S."/>
            <person name="Shea T."/>
            <person name="Shenoy N."/>
            <person name="Sisk P."/>
            <person name="Stolte C."/>
            <person name="Sykes S."/>
            <person name="Wortman J."/>
            <person name="Nusbaum C."/>
            <person name="Birren B."/>
        </authorList>
    </citation>
    <scope>NUCLEOTIDE SEQUENCE [LARGE SCALE GENOMIC DNA]</scope>
    <source>
        <strain evidence="2 3">WAL-18680</strain>
    </source>
</reference>